<name>A0AAJ7L6E3_9ACAR</name>
<organism evidence="1 2">
    <name type="scientific">Galendromus occidentalis</name>
    <name type="common">western predatory mite</name>
    <dbReference type="NCBI Taxonomy" id="34638"/>
    <lineage>
        <taxon>Eukaryota</taxon>
        <taxon>Metazoa</taxon>
        <taxon>Ecdysozoa</taxon>
        <taxon>Arthropoda</taxon>
        <taxon>Chelicerata</taxon>
        <taxon>Arachnida</taxon>
        <taxon>Acari</taxon>
        <taxon>Parasitiformes</taxon>
        <taxon>Mesostigmata</taxon>
        <taxon>Gamasina</taxon>
        <taxon>Phytoseioidea</taxon>
        <taxon>Phytoseiidae</taxon>
        <taxon>Typhlodrominae</taxon>
        <taxon>Galendromus</taxon>
    </lineage>
</organism>
<reference evidence="2" key="1">
    <citation type="submission" date="2025-08" db="UniProtKB">
        <authorList>
            <consortium name="RefSeq"/>
        </authorList>
    </citation>
    <scope>IDENTIFICATION</scope>
</reference>
<proteinExistence type="predicted"/>
<evidence type="ECO:0000313" key="1">
    <source>
        <dbReference type="Proteomes" id="UP000694867"/>
    </source>
</evidence>
<sequence>MIAQRTFDESLLALERHVSIAMEIACMCRSARGRLGAGLDPGYVLEDLRSFWDRLEESIYQLGDENRNETERLSLVSSAQYFSGQVFVLPMSITLNHGIKPKYVDVILDYGSASTTFAGTMFNGRYSRILLKVNATESAQLSLTYKSPFSFIKRSRKLLAVARTVNISYSPEDDCFEVTVLFGNREQDVGQATFHVEWYPKNC</sequence>
<dbReference type="RefSeq" id="XP_018497251.1">
    <property type="nucleotide sequence ID" value="XM_018641735.1"/>
</dbReference>
<protein>
    <submittedName>
        <fullName evidence="2">Uncharacterized protein LOC100902718</fullName>
    </submittedName>
</protein>
<dbReference type="AlphaFoldDB" id="A0AAJ7L6E3"/>
<dbReference type="GeneID" id="100902718"/>
<dbReference type="Proteomes" id="UP000694867">
    <property type="component" value="Unplaced"/>
</dbReference>
<gene>
    <name evidence="2" type="primary">LOC100902718</name>
</gene>
<evidence type="ECO:0000313" key="2">
    <source>
        <dbReference type="RefSeq" id="XP_018497251.1"/>
    </source>
</evidence>
<keyword evidence="1" id="KW-1185">Reference proteome</keyword>
<accession>A0AAJ7L6E3</accession>
<dbReference type="KEGG" id="goe:100902718"/>